<keyword evidence="1" id="KW-1133">Transmembrane helix</keyword>
<evidence type="ECO:0000313" key="3">
    <source>
        <dbReference type="Proteomes" id="UP001626537"/>
    </source>
</evidence>
<reference evidence="2 3" key="1">
    <citation type="submission" date="2023-10" db="EMBL/GenBank/DDBJ databases">
        <title>Two novel species belonging to the OM43/NOR5 clade.</title>
        <authorList>
            <person name="Park M."/>
        </authorList>
    </citation>
    <scope>NUCLEOTIDE SEQUENCE [LARGE SCALE GENOMIC DNA]</scope>
    <source>
        <strain evidence="2 3">IMCC43200</strain>
    </source>
</reference>
<dbReference type="RefSeq" id="WP_407346519.1">
    <property type="nucleotide sequence ID" value="NZ_CP136864.1"/>
</dbReference>
<feature type="transmembrane region" description="Helical" evidence="1">
    <location>
        <begin position="7"/>
        <end position="26"/>
    </location>
</feature>
<keyword evidence="1" id="KW-0472">Membrane</keyword>
<evidence type="ECO:0000256" key="1">
    <source>
        <dbReference type="SAM" id="Phobius"/>
    </source>
</evidence>
<name>A0ABZ0HYY2_9GAMM</name>
<proteinExistence type="predicted"/>
<protein>
    <submittedName>
        <fullName evidence="2">Uncharacterized protein</fullName>
    </submittedName>
</protein>
<sequence>MIDQTDIWMLGVGAFGIVFYLFSLYYGRRATTSATSGEPSESEEK</sequence>
<dbReference type="EMBL" id="CP136864">
    <property type="protein sequence ID" value="WOJ91953.1"/>
    <property type="molecule type" value="Genomic_DNA"/>
</dbReference>
<dbReference type="Proteomes" id="UP001626537">
    <property type="component" value="Chromosome"/>
</dbReference>
<accession>A0ABZ0HYY2</accession>
<organism evidence="2 3">
    <name type="scientific">Congregibacter variabilis</name>
    <dbReference type="NCBI Taxonomy" id="3081200"/>
    <lineage>
        <taxon>Bacteria</taxon>
        <taxon>Pseudomonadati</taxon>
        <taxon>Pseudomonadota</taxon>
        <taxon>Gammaproteobacteria</taxon>
        <taxon>Cellvibrionales</taxon>
        <taxon>Halieaceae</taxon>
        <taxon>Congregibacter</taxon>
    </lineage>
</organism>
<keyword evidence="3" id="KW-1185">Reference proteome</keyword>
<keyword evidence="1" id="KW-0812">Transmembrane</keyword>
<evidence type="ECO:0000313" key="2">
    <source>
        <dbReference type="EMBL" id="WOJ91953.1"/>
    </source>
</evidence>
<gene>
    <name evidence="2" type="ORF">R0135_09135</name>
</gene>